<dbReference type="Proteomes" id="UP000226437">
    <property type="component" value="Unassembled WGS sequence"/>
</dbReference>
<evidence type="ECO:0008006" key="10">
    <source>
        <dbReference type="Google" id="ProtNLM"/>
    </source>
</evidence>
<feature type="domain" description="PAS fold-4" evidence="6">
    <location>
        <begin position="230"/>
        <end position="328"/>
    </location>
</feature>
<keyword evidence="2 5" id="KW-0812">Transmembrane</keyword>
<evidence type="ECO:0000259" key="7">
    <source>
        <dbReference type="Pfam" id="PF13675"/>
    </source>
</evidence>
<keyword evidence="4 5" id="KW-0472">Membrane</keyword>
<keyword evidence="3 5" id="KW-1133">Transmembrane helix</keyword>
<protein>
    <recommendedName>
        <fullName evidence="10">PAS domain-containing protein</fullName>
    </recommendedName>
</protein>
<dbReference type="NCBIfam" id="TIGR00229">
    <property type="entry name" value="sensory_box"/>
    <property type="match status" value="1"/>
</dbReference>
<proteinExistence type="predicted"/>
<dbReference type="InterPro" id="IPR013656">
    <property type="entry name" value="PAS_4"/>
</dbReference>
<evidence type="ECO:0000256" key="1">
    <source>
        <dbReference type="ARBA" id="ARBA00004141"/>
    </source>
</evidence>
<sequence length="332" mass="37051">MGENRVFSKLRSAHLLALVLIGLALVGELLLVDGFLANQKKDGEIINVAGRQRMLSQRIVKGIAINHPEVEADISEWQARHVWLKDDLEGNPVQQDLHALDSLVYALSRAARDTAAGVEQVNLLADEFLSGMDRIVDELSAAAAGKVDRVQTLDRWLTALTLGLLLLVLLFIFPPVVRLVRRQYEHIDSERRAQEAARHTAEEAVAEKEATLQELYALYGTLDKVTLYASLSRDGTVVHLNRQFRDLLGTPAPVTGRPFAEILNRQEERQLRMAELLQQASITPWRGQWAVTLASGEQRFLELCILPTRRTGGEVNFIVLATDVTEQQKSGE</sequence>
<gene>
    <name evidence="8" type="ORF">CGL56_06480</name>
</gene>
<dbReference type="Pfam" id="PF13675">
    <property type="entry name" value="PilJ"/>
    <property type="match status" value="1"/>
</dbReference>
<dbReference type="InterPro" id="IPR000014">
    <property type="entry name" value="PAS"/>
</dbReference>
<dbReference type="AlphaFoldDB" id="A0A2G0CGK3"/>
<feature type="domain" description="NarX-like N-terminal" evidence="7">
    <location>
        <begin position="36"/>
        <end position="107"/>
    </location>
</feature>
<dbReference type="Pfam" id="PF08448">
    <property type="entry name" value="PAS_4"/>
    <property type="match status" value="1"/>
</dbReference>
<dbReference type="EMBL" id="PDLO01000002">
    <property type="protein sequence ID" value="PHK99103.1"/>
    <property type="molecule type" value="Genomic_DNA"/>
</dbReference>
<dbReference type="InterPro" id="IPR035965">
    <property type="entry name" value="PAS-like_dom_sf"/>
</dbReference>
<comment type="subcellular location">
    <subcellularLocation>
        <location evidence="1">Membrane</location>
        <topology evidence="1">Multi-pass membrane protein</topology>
    </subcellularLocation>
</comment>
<feature type="transmembrane region" description="Helical" evidence="5">
    <location>
        <begin position="12"/>
        <end position="32"/>
    </location>
</feature>
<keyword evidence="9" id="KW-1185">Reference proteome</keyword>
<name>A0A2G0CGK3_9BACT</name>
<reference evidence="8 9" key="1">
    <citation type="submission" date="2017-10" db="EMBL/GenBank/DDBJ databases">
        <title>The draft genome sequence of Lewinella marina KCTC 32374.</title>
        <authorList>
            <person name="Wang K."/>
        </authorList>
    </citation>
    <scope>NUCLEOTIDE SEQUENCE [LARGE SCALE GENOMIC DNA]</scope>
    <source>
        <strain evidence="8 9">MKG-38</strain>
    </source>
</reference>
<dbReference type="CDD" id="cd00130">
    <property type="entry name" value="PAS"/>
    <property type="match status" value="1"/>
</dbReference>
<dbReference type="SUPFAM" id="SSF55785">
    <property type="entry name" value="PYP-like sensor domain (PAS domain)"/>
    <property type="match status" value="1"/>
</dbReference>
<dbReference type="Gene3D" id="3.30.450.20">
    <property type="entry name" value="PAS domain"/>
    <property type="match status" value="1"/>
</dbReference>
<accession>A0A2G0CGK3</accession>
<evidence type="ECO:0000256" key="2">
    <source>
        <dbReference type="ARBA" id="ARBA00022692"/>
    </source>
</evidence>
<evidence type="ECO:0000256" key="3">
    <source>
        <dbReference type="ARBA" id="ARBA00022989"/>
    </source>
</evidence>
<dbReference type="InterPro" id="IPR029095">
    <property type="entry name" value="NarX-like_N"/>
</dbReference>
<feature type="transmembrane region" description="Helical" evidence="5">
    <location>
        <begin position="156"/>
        <end position="177"/>
    </location>
</feature>
<evidence type="ECO:0000313" key="8">
    <source>
        <dbReference type="EMBL" id="PHK99103.1"/>
    </source>
</evidence>
<dbReference type="GO" id="GO:0016020">
    <property type="term" value="C:membrane"/>
    <property type="evidence" value="ECO:0007669"/>
    <property type="project" value="UniProtKB-SubCell"/>
</dbReference>
<evidence type="ECO:0000313" key="9">
    <source>
        <dbReference type="Proteomes" id="UP000226437"/>
    </source>
</evidence>
<evidence type="ECO:0000259" key="6">
    <source>
        <dbReference type="Pfam" id="PF08448"/>
    </source>
</evidence>
<evidence type="ECO:0000256" key="5">
    <source>
        <dbReference type="SAM" id="Phobius"/>
    </source>
</evidence>
<dbReference type="RefSeq" id="WP_099105720.1">
    <property type="nucleotide sequence ID" value="NZ_JAATJF010000002.1"/>
</dbReference>
<comment type="caution">
    <text evidence="8">The sequence shown here is derived from an EMBL/GenBank/DDBJ whole genome shotgun (WGS) entry which is preliminary data.</text>
</comment>
<organism evidence="8 9">
    <name type="scientific">Neolewinella marina</name>
    <dbReference type="NCBI Taxonomy" id="438751"/>
    <lineage>
        <taxon>Bacteria</taxon>
        <taxon>Pseudomonadati</taxon>
        <taxon>Bacteroidota</taxon>
        <taxon>Saprospiria</taxon>
        <taxon>Saprospirales</taxon>
        <taxon>Lewinellaceae</taxon>
        <taxon>Neolewinella</taxon>
    </lineage>
</organism>
<evidence type="ECO:0000256" key="4">
    <source>
        <dbReference type="ARBA" id="ARBA00023136"/>
    </source>
</evidence>
<dbReference type="OrthoDB" id="9760839at2"/>